<feature type="transmembrane region" description="Helical" evidence="5">
    <location>
        <begin position="531"/>
        <end position="550"/>
    </location>
</feature>
<dbReference type="PANTHER" id="PTHR21576">
    <property type="entry name" value="UNCHARACTERIZED NODULIN-LIKE PROTEIN"/>
    <property type="match status" value="1"/>
</dbReference>
<dbReference type="InterPro" id="IPR056555">
    <property type="entry name" value="NFD4_C"/>
</dbReference>
<feature type="transmembrane region" description="Helical" evidence="5">
    <location>
        <begin position="208"/>
        <end position="229"/>
    </location>
</feature>
<feature type="transmembrane region" description="Helical" evidence="5">
    <location>
        <begin position="241"/>
        <end position="263"/>
    </location>
</feature>
<accession>A0A4Y7JQY0</accession>
<feature type="transmembrane region" description="Helical" evidence="5">
    <location>
        <begin position="484"/>
        <end position="503"/>
    </location>
</feature>
<feature type="signal peptide" evidence="6">
    <location>
        <begin position="1"/>
        <end position="25"/>
    </location>
</feature>
<organism evidence="9 10">
    <name type="scientific">Papaver somniferum</name>
    <name type="common">Opium poppy</name>
    <dbReference type="NCBI Taxonomy" id="3469"/>
    <lineage>
        <taxon>Eukaryota</taxon>
        <taxon>Viridiplantae</taxon>
        <taxon>Streptophyta</taxon>
        <taxon>Embryophyta</taxon>
        <taxon>Tracheophyta</taxon>
        <taxon>Spermatophyta</taxon>
        <taxon>Magnoliopsida</taxon>
        <taxon>Ranunculales</taxon>
        <taxon>Papaveraceae</taxon>
        <taxon>Papaveroideae</taxon>
        <taxon>Papaver</taxon>
    </lineage>
</organism>
<evidence type="ECO:0000256" key="4">
    <source>
        <dbReference type="ARBA" id="ARBA00023136"/>
    </source>
</evidence>
<feature type="transmembrane region" description="Helical" evidence="5">
    <location>
        <begin position="444"/>
        <end position="472"/>
    </location>
</feature>
<keyword evidence="4 5" id="KW-0472">Membrane</keyword>
<evidence type="ECO:0000313" key="9">
    <source>
        <dbReference type="EMBL" id="RZC63127.1"/>
    </source>
</evidence>
<feature type="transmembrane region" description="Helical" evidence="5">
    <location>
        <begin position="351"/>
        <end position="372"/>
    </location>
</feature>
<dbReference type="Gene3D" id="1.20.1250.20">
    <property type="entry name" value="MFS general substrate transporter like domains"/>
    <property type="match status" value="1"/>
</dbReference>
<keyword evidence="3 5" id="KW-1133">Transmembrane helix</keyword>
<protein>
    <submittedName>
        <fullName evidence="9">Uncharacterized protein</fullName>
    </submittedName>
</protein>
<dbReference type="AlphaFoldDB" id="A0A4Y7JQY0"/>
<keyword evidence="2 5" id="KW-0812">Transmembrane</keyword>
<evidence type="ECO:0000256" key="1">
    <source>
        <dbReference type="ARBA" id="ARBA00004141"/>
    </source>
</evidence>
<dbReference type="PANTHER" id="PTHR21576:SF11">
    <property type="entry name" value="MAJOR FACILITATOR SUPERFAMILY PROTEIN"/>
    <property type="match status" value="1"/>
</dbReference>
<keyword evidence="6" id="KW-0732">Signal</keyword>
<evidence type="ECO:0000256" key="2">
    <source>
        <dbReference type="ARBA" id="ARBA00022692"/>
    </source>
</evidence>
<dbReference type="EMBL" id="CM010719">
    <property type="protein sequence ID" value="RZC63127.1"/>
    <property type="molecule type" value="Genomic_DNA"/>
</dbReference>
<feature type="transmembrane region" description="Helical" evidence="5">
    <location>
        <begin position="71"/>
        <end position="94"/>
    </location>
</feature>
<gene>
    <name evidence="9" type="ORF">C5167_024891</name>
</gene>
<dbReference type="Pfam" id="PF23262">
    <property type="entry name" value="NFD4_C"/>
    <property type="match status" value="1"/>
</dbReference>
<feature type="transmembrane region" description="Helical" evidence="5">
    <location>
        <begin position="384"/>
        <end position="403"/>
    </location>
</feature>
<feature type="domain" description="NFD4 C-terminal" evidence="8">
    <location>
        <begin position="339"/>
        <end position="558"/>
    </location>
</feature>
<evidence type="ECO:0000259" key="7">
    <source>
        <dbReference type="Pfam" id="PF06813"/>
    </source>
</evidence>
<dbReference type="InterPro" id="IPR036259">
    <property type="entry name" value="MFS_trans_sf"/>
</dbReference>
<evidence type="ECO:0000256" key="5">
    <source>
        <dbReference type="SAM" id="Phobius"/>
    </source>
</evidence>
<dbReference type="InterPro" id="IPR010658">
    <property type="entry name" value="Nodulin-like"/>
</dbReference>
<feature type="transmembrane region" description="Helical" evidence="5">
    <location>
        <begin position="106"/>
        <end position="127"/>
    </location>
</feature>
<dbReference type="GO" id="GO:0016020">
    <property type="term" value="C:membrane"/>
    <property type="evidence" value="ECO:0007669"/>
    <property type="project" value="UniProtKB-SubCell"/>
</dbReference>
<evidence type="ECO:0000256" key="6">
    <source>
        <dbReference type="SAM" id="SignalP"/>
    </source>
</evidence>
<reference evidence="9 10" key="1">
    <citation type="journal article" date="2018" name="Science">
        <title>The opium poppy genome and morphinan production.</title>
        <authorList>
            <person name="Guo L."/>
            <person name="Winzer T."/>
            <person name="Yang X."/>
            <person name="Li Y."/>
            <person name="Ning Z."/>
            <person name="He Z."/>
            <person name="Teodor R."/>
            <person name="Lu Y."/>
            <person name="Bowser T.A."/>
            <person name="Graham I.A."/>
            <person name="Ye K."/>
        </authorList>
    </citation>
    <scope>NUCLEOTIDE SEQUENCE [LARGE SCALE GENOMIC DNA]</scope>
    <source>
        <strain evidence="10">cv. HN1</strain>
        <tissue evidence="9">Leaves</tissue>
    </source>
</reference>
<evidence type="ECO:0000256" key="3">
    <source>
        <dbReference type="ARBA" id="ARBA00022989"/>
    </source>
</evidence>
<comment type="subcellular location">
    <subcellularLocation>
        <location evidence="1">Membrane</location>
        <topology evidence="1">Multi-pass membrane protein</topology>
    </subcellularLocation>
</comment>
<keyword evidence="10" id="KW-1185">Reference proteome</keyword>
<proteinExistence type="predicted"/>
<feature type="transmembrane region" description="Helical" evidence="5">
    <location>
        <begin position="415"/>
        <end position="438"/>
    </location>
</feature>
<sequence length="562" mass="61894">MSHSIYQWLSLVGIIWLQSFNGTNTDFPAYSSQLKKLLSISQFQLNNLAFASDAGKLLGWFSGVAANYLPLPFVLIIGATLGLIGYGVQFLYVVQKISHLSYFHIFMLNVLAGNSICWINTVCYTSIIKNFPVDPQVAVGLATSYVGLSAKIYTDIVDVISSSSDATAKAKNYLLLNSILPLIVSFVTAPILFKDVVSKNNKENKADIVQIGFTIMFLVTIVTGVYSVMGSLGWKTVVQSPLLYAIGLAFLLIVIPLTIPVGVKIGKFLLKWWHTKRESKIFNLSMMDNHQSANSTDESNGGVVVEIKELKEVVVQDSNSVGSGFRVHGLVEPISSSKEDIGVKMVRRVEFWLYFFVYMFGGTLGLVFMNKLGQIAESRGQSSATTSSLVSLSSAFCFFGRLLPSLVHHFSGNKYMISTTTSIATLMAPISASFYLLAFNSGIVSLYISTVIIGVCIGSFTSISVSATTELFGTKNFSINHNIVVGNIPIGSFVFGTCAALLYEKKKKKKKFDHMNMMNICMGAECYRTTFIIWGCISLLGTVLAFVLYLRTRKFYQLRQLR</sequence>
<dbReference type="OMA" id="AIQNFPF"/>
<dbReference type="SUPFAM" id="SSF103473">
    <property type="entry name" value="MFS general substrate transporter"/>
    <property type="match status" value="1"/>
</dbReference>
<feature type="chain" id="PRO_5021409462" evidence="6">
    <location>
        <begin position="26"/>
        <end position="562"/>
    </location>
</feature>
<evidence type="ECO:0000313" key="10">
    <source>
        <dbReference type="Proteomes" id="UP000316621"/>
    </source>
</evidence>
<dbReference type="Pfam" id="PF06813">
    <property type="entry name" value="Nodulin-like"/>
    <property type="match status" value="1"/>
</dbReference>
<feature type="domain" description="Nodulin-like" evidence="7">
    <location>
        <begin position="7"/>
        <end position="261"/>
    </location>
</feature>
<dbReference type="Gramene" id="RZC63127">
    <property type="protein sequence ID" value="RZC63127"/>
    <property type="gene ID" value="C5167_024891"/>
</dbReference>
<name>A0A4Y7JQY0_PAPSO</name>
<dbReference type="Proteomes" id="UP000316621">
    <property type="component" value="Chromosome 5"/>
</dbReference>
<feature type="transmembrane region" description="Helical" evidence="5">
    <location>
        <begin position="173"/>
        <end position="196"/>
    </location>
</feature>
<evidence type="ECO:0000259" key="8">
    <source>
        <dbReference type="Pfam" id="PF23262"/>
    </source>
</evidence>